<protein>
    <recommendedName>
        <fullName evidence="4">Flagellar protein FlaG</fullName>
    </recommendedName>
</protein>
<dbReference type="EMBL" id="BMYO01000003">
    <property type="protein sequence ID" value="GHD61099.1"/>
    <property type="molecule type" value="Genomic_DNA"/>
</dbReference>
<proteinExistence type="predicted"/>
<dbReference type="Proteomes" id="UP000604737">
    <property type="component" value="Unassembled WGS sequence"/>
</dbReference>
<dbReference type="InterPro" id="IPR035924">
    <property type="entry name" value="FlaG-like_sf"/>
</dbReference>
<evidence type="ECO:0000256" key="1">
    <source>
        <dbReference type="SAM" id="MobiDB-lite"/>
    </source>
</evidence>
<dbReference type="PANTHER" id="PTHR37166">
    <property type="entry name" value="PROTEIN FLAG"/>
    <property type="match status" value="1"/>
</dbReference>
<dbReference type="Gene3D" id="3.30.160.170">
    <property type="entry name" value="FlaG-like"/>
    <property type="match status" value="1"/>
</dbReference>
<comment type="caution">
    <text evidence="2">The sequence shown here is derived from an EMBL/GenBank/DDBJ whole genome shotgun (WGS) entry which is preliminary data.</text>
</comment>
<gene>
    <name evidence="2" type="ORF">GCM10007350_15240</name>
</gene>
<evidence type="ECO:0000313" key="2">
    <source>
        <dbReference type="EMBL" id="GHD61099.1"/>
    </source>
</evidence>
<reference evidence="3" key="1">
    <citation type="journal article" date="2019" name="Int. J. Syst. Evol. Microbiol.">
        <title>The Global Catalogue of Microorganisms (GCM) 10K type strain sequencing project: providing services to taxonomists for standard genome sequencing and annotation.</title>
        <authorList>
            <consortium name="The Broad Institute Genomics Platform"/>
            <consortium name="The Broad Institute Genome Sequencing Center for Infectious Disease"/>
            <person name="Wu L."/>
            <person name="Ma J."/>
        </authorList>
    </citation>
    <scope>NUCLEOTIDE SEQUENCE [LARGE SCALE GENOMIC DNA]</scope>
    <source>
        <strain evidence="3">KCTC 23701</strain>
    </source>
</reference>
<keyword evidence="3" id="KW-1185">Reference proteome</keyword>
<dbReference type="RefSeq" id="WP_189459622.1">
    <property type="nucleotide sequence ID" value="NZ_BMYO01000003.1"/>
</dbReference>
<evidence type="ECO:0000313" key="3">
    <source>
        <dbReference type="Proteomes" id="UP000604737"/>
    </source>
</evidence>
<dbReference type="Pfam" id="PF03646">
    <property type="entry name" value="FlaG"/>
    <property type="match status" value="1"/>
</dbReference>
<dbReference type="SUPFAM" id="SSF160214">
    <property type="entry name" value="FlaG-like"/>
    <property type="match status" value="1"/>
</dbReference>
<dbReference type="PANTHER" id="PTHR37166:SF1">
    <property type="entry name" value="PROTEIN FLAG"/>
    <property type="match status" value="1"/>
</dbReference>
<dbReference type="InterPro" id="IPR005186">
    <property type="entry name" value="FlaG"/>
</dbReference>
<accession>A0ABQ3H0E4</accession>
<feature type="region of interest" description="Disordered" evidence="1">
    <location>
        <begin position="1"/>
        <end position="34"/>
    </location>
</feature>
<organism evidence="2 3">
    <name type="scientific">Jeongeupia chitinilytica</name>
    <dbReference type="NCBI Taxonomy" id="1041641"/>
    <lineage>
        <taxon>Bacteria</taxon>
        <taxon>Pseudomonadati</taxon>
        <taxon>Pseudomonadota</taxon>
        <taxon>Betaproteobacteria</taxon>
        <taxon>Neisseriales</taxon>
        <taxon>Chitinibacteraceae</taxon>
        <taxon>Jeongeupia</taxon>
    </lineage>
</organism>
<name>A0ABQ3H0E4_9NEIS</name>
<evidence type="ECO:0008006" key="4">
    <source>
        <dbReference type="Google" id="ProtNLM"/>
    </source>
</evidence>
<sequence>MSISAINPLSQSSPLQPQGDAKQPAVQLAATSQAANGAIATSPDAVQALTPKQQAAAVEDAVKKLNETVQSLQPKVGIEFSIDDDTKTPLVKVIDTQSKEVIRQIPTQEALNIAKSIDKLRGLLVRDKA</sequence>
<feature type="compositionally biased region" description="Polar residues" evidence="1">
    <location>
        <begin position="1"/>
        <end position="16"/>
    </location>
</feature>